<proteinExistence type="predicted"/>
<sequence length="301" mass="35084">MKTILLIPFLIFFQFSNSQIEIDEVKKKKENAMPYSGEFMKLPIGVENKIALGLVGEKVTLIDVSIYNIENLDGSSLSRSDKDKFENKTFTIIDFEKDIYPTYTIESETEVYKWSVTSTSEYLFNKYLDEISKKLIDKTYIPLYNTTEIESLNGSEIVIDGSKKYTITDVAYSKLSSYDYGIKVELNSNFSFEYPTESFEQPTYYDGEKNVPNKGWINLKSDYTILKMIEQDLFEKFKSKNPRFIDEIRNQVVKLGMTEQQCRWAWGSPTSFYGSLVGYDEVYDWRGKTLYFKNDKLALIK</sequence>
<evidence type="ECO:0008006" key="3">
    <source>
        <dbReference type="Google" id="ProtNLM"/>
    </source>
</evidence>
<dbReference type="EMBL" id="JBHTIV010000009">
    <property type="protein sequence ID" value="MFD0932525.1"/>
    <property type="molecule type" value="Genomic_DNA"/>
</dbReference>
<organism evidence="1 2">
    <name type="scientific">Psychroflexus salinarum</name>
    <dbReference type="NCBI Taxonomy" id="546024"/>
    <lineage>
        <taxon>Bacteria</taxon>
        <taxon>Pseudomonadati</taxon>
        <taxon>Bacteroidota</taxon>
        <taxon>Flavobacteriia</taxon>
        <taxon>Flavobacteriales</taxon>
        <taxon>Flavobacteriaceae</taxon>
        <taxon>Psychroflexus</taxon>
    </lineage>
</organism>
<evidence type="ECO:0000313" key="1">
    <source>
        <dbReference type="EMBL" id="MFD0932525.1"/>
    </source>
</evidence>
<protein>
    <recommendedName>
        <fullName evidence="3">YARHG domain-containing protein</fullName>
    </recommendedName>
</protein>
<gene>
    <name evidence="1" type="ORF">ACFQ0R_07950</name>
</gene>
<reference evidence="2" key="1">
    <citation type="journal article" date="2019" name="Int. J. Syst. Evol. Microbiol.">
        <title>The Global Catalogue of Microorganisms (GCM) 10K type strain sequencing project: providing services to taxonomists for standard genome sequencing and annotation.</title>
        <authorList>
            <consortium name="The Broad Institute Genomics Platform"/>
            <consortium name="The Broad Institute Genome Sequencing Center for Infectious Disease"/>
            <person name="Wu L."/>
            <person name="Ma J."/>
        </authorList>
    </citation>
    <scope>NUCLEOTIDE SEQUENCE [LARGE SCALE GENOMIC DNA]</scope>
    <source>
        <strain evidence="2">CCUG 56752</strain>
    </source>
</reference>
<evidence type="ECO:0000313" key="2">
    <source>
        <dbReference type="Proteomes" id="UP001597049"/>
    </source>
</evidence>
<comment type="caution">
    <text evidence="1">The sequence shown here is derived from an EMBL/GenBank/DDBJ whole genome shotgun (WGS) entry which is preliminary data.</text>
</comment>
<dbReference type="RefSeq" id="WP_379657849.1">
    <property type="nucleotide sequence ID" value="NZ_JBHTIV010000009.1"/>
</dbReference>
<name>A0ABW3GTI7_9FLAO</name>
<keyword evidence="2" id="KW-1185">Reference proteome</keyword>
<accession>A0ABW3GTI7</accession>
<dbReference type="Proteomes" id="UP001597049">
    <property type="component" value="Unassembled WGS sequence"/>
</dbReference>